<protein>
    <submittedName>
        <fullName evidence="1">Uncharacterized protein</fullName>
    </submittedName>
</protein>
<sequence>MFACVDLPKSVRSSENGLPIDPPYHWLKLPLDVHLHKIVVSRIGSQVLGHLAVFEPLSEGRRRLGNMVLGISLFDPFRKVWRSKWLPIESALPRLLKKMPSPVFDFTKQVRQGPGRFARLDPVPKVVGTLDENGTNSHPQ</sequence>
<dbReference type="AlphaFoldDB" id="A0A9N7V1E6"/>
<reference evidence="1" key="1">
    <citation type="submission" date="2020-03" db="EMBL/GenBank/DDBJ databases">
        <authorList>
            <person name="Weist P."/>
        </authorList>
    </citation>
    <scope>NUCLEOTIDE SEQUENCE</scope>
</reference>
<accession>A0A9N7V1E6</accession>
<proteinExistence type="predicted"/>
<dbReference type="EMBL" id="CADEAL010002548">
    <property type="protein sequence ID" value="CAB1440965.1"/>
    <property type="molecule type" value="Genomic_DNA"/>
</dbReference>
<dbReference type="Proteomes" id="UP001153269">
    <property type="component" value="Unassembled WGS sequence"/>
</dbReference>
<comment type="caution">
    <text evidence="1">The sequence shown here is derived from an EMBL/GenBank/DDBJ whole genome shotgun (WGS) entry which is preliminary data.</text>
</comment>
<evidence type="ECO:0000313" key="1">
    <source>
        <dbReference type="EMBL" id="CAB1440965.1"/>
    </source>
</evidence>
<keyword evidence="2" id="KW-1185">Reference proteome</keyword>
<organism evidence="1 2">
    <name type="scientific">Pleuronectes platessa</name>
    <name type="common">European plaice</name>
    <dbReference type="NCBI Taxonomy" id="8262"/>
    <lineage>
        <taxon>Eukaryota</taxon>
        <taxon>Metazoa</taxon>
        <taxon>Chordata</taxon>
        <taxon>Craniata</taxon>
        <taxon>Vertebrata</taxon>
        <taxon>Euteleostomi</taxon>
        <taxon>Actinopterygii</taxon>
        <taxon>Neopterygii</taxon>
        <taxon>Teleostei</taxon>
        <taxon>Neoteleostei</taxon>
        <taxon>Acanthomorphata</taxon>
        <taxon>Carangaria</taxon>
        <taxon>Pleuronectiformes</taxon>
        <taxon>Pleuronectoidei</taxon>
        <taxon>Pleuronectidae</taxon>
        <taxon>Pleuronectes</taxon>
    </lineage>
</organism>
<name>A0A9N7V1E6_PLEPL</name>
<evidence type="ECO:0000313" key="2">
    <source>
        <dbReference type="Proteomes" id="UP001153269"/>
    </source>
</evidence>
<gene>
    <name evidence="1" type="ORF">PLEPLA_LOCUS28758</name>
</gene>